<reference evidence="2 3" key="1">
    <citation type="submission" date="2020-10" db="EMBL/GenBank/DDBJ databases">
        <title>Plant Genome Project.</title>
        <authorList>
            <person name="Zhang R.-G."/>
        </authorList>
    </citation>
    <scope>NUCLEOTIDE SEQUENCE [LARGE SCALE GENOMIC DNA]</scope>
    <source>
        <strain evidence="2">FAFU-HL-1</strain>
        <tissue evidence="2">Leaf</tissue>
    </source>
</reference>
<name>A0A835JC02_9ROSI</name>
<dbReference type="Pfam" id="PF00350">
    <property type="entry name" value="Dynamin_N"/>
    <property type="match status" value="1"/>
</dbReference>
<dbReference type="EMBL" id="JADGMS010000016">
    <property type="protein sequence ID" value="KAF9666611.1"/>
    <property type="molecule type" value="Genomic_DNA"/>
</dbReference>
<dbReference type="InterPro" id="IPR045063">
    <property type="entry name" value="Dynamin_N"/>
</dbReference>
<dbReference type="Gene3D" id="3.40.50.300">
    <property type="entry name" value="P-loop containing nucleotide triphosphate hydrolases"/>
    <property type="match status" value="1"/>
</dbReference>
<evidence type="ECO:0000313" key="3">
    <source>
        <dbReference type="Proteomes" id="UP000657918"/>
    </source>
</evidence>
<evidence type="ECO:0000313" key="2">
    <source>
        <dbReference type="EMBL" id="KAF9666611.1"/>
    </source>
</evidence>
<gene>
    <name evidence="2" type="ORF">SADUNF_Sadunf16G0246800</name>
</gene>
<organism evidence="2 3">
    <name type="scientific">Salix dunnii</name>
    <dbReference type="NCBI Taxonomy" id="1413687"/>
    <lineage>
        <taxon>Eukaryota</taxon>
        <taxon>Viridiplantae</taxon>
        <taxon>Streptophyta</taxon>
        <taxon>Embryophyta</taxon>
        <taxon>Tracheophyta</taxon>
        <taxon>Spermatophyta</taxon>
        <taxon>Magnoliopsida</taxon>
        <taxon>eudicotyledons</taxon>
        <taxon>Gunneridae</taxon>
        <taxon>Pentapetalae</taxon>
        <taxon>rosids</taxon>
        <taxon>fabids</taxon>
        <taxon>Malpighiales</taxon>
        <taxon>Salicaceae</taxon>
        <taxon>Saliceae</taxon>
        <taxon>Salix</taxon>
    </lineage>
</organism>
<accession>A0A835JC02</accession>
<evidence type="ECO:0000259" key="1">
    <source>
        <dbReference type="Pfam" id="PF00350"/>
    </source>
</evidence>
<dbReference type="SUPFAM" id="SSF52540">
    <property type="entry name" value="P-loop containing nucleoside triphosphate hydrolases"/>
    <property type="match status" value="1"/>
</dbReference>
<keyword evidence="3" id="KW-1185">Reference proteome</keyword>
<dbReference type="AlphaFoldDB" id="A0A835JC02"/>
<dbReference type="Proteomes" id="UP000657918">
    <property type="component" value="Chromosome 16"/>
</dbReference>
<sequence>MQNIKEKELIVGLPTLEDHIPICHAYQYATILIMSLSSLDGLLDEECFNKEDVEEDRLGFSEDDLKMTPSSPSPVTTIPPLISTKERLSYTRALVEMDLLADIRASIDVVLPNGHSTRACLKSHANVKLVKKEISKNVAATTTGSGKSTLLNSVIGHPVLPTSENGVTWALIRIDLQRDGSMSSKSILL</sequence>
<feature type="domain" description="Dynamin N-terminal" evidence="1">
    <location>
        <begin position="143"/>
        <end position="183"/>
    </location>
</feature>
<comment type="caution">
    <text evidence="2">The sequence shown here is derived from an EMBL/GenBank/DDBJ whole genome shotgun (WGS) entry which is preliminary data.</text>
</comment>
<protein>
    <recommendedName>
        <fullName evidence="1">Dynamin N-terminal domain-containing protein</fullName>
    </recommendedName>
</protein>
<proteinExistence type="predicted"/>
<dbReference type="OrthoDB" id="1739458at2759"/>
<dbReference type="InterPro" id="IPR027417">
    <property type="entry name" value="P-loop_NTPase"/>
</dbReference>